<evidence type="ECO:0000256" key="1">
    <source>
        <dbReference type="SAM" id="Phobius"/>
    </source>
</evidence>
<evidence type="ECO:0000313" key="4">
    <source>
        <dbReference type="Proteomes" id="UP000032287"/>
    </source>
</evidence>
<dbReference type="EMBL" id="NDXJ01000009">
    <property type="protein sequence ID" value="OSP89200.1"/>
    <property type="molecule type" value="Genomic_DNA"/>
</dbReference>
<reference evidence="2 4" key="1">
    <citation type="journal article" date="2015" name="Microbiology (Mosc.)">
        <title>Genomics of the Weissella cibaria species with an examination of its metabolic traits.</title>
        <authorList>
            <person name="Lynch K.M."/>
            <person name="Lucid A."/>
            <person name="Arendt E.K."/>
            <person name="Sleator R.D."/>
            <person name="Lucey B."/>
            <person name="Coffey A."/>
        </authorList>
    </citation>
    <scope>NUCLEOTIDE SEQUENCE [LARGE SCALE GENOMIC DNA]</scope>
    <source>
        <strain evidence="2 4">MG1</strain>
    </source>
</reference>
<keyword evidence="1" id="KW-0472">Membrane</keyword>
<protein>
    <submittedName>
        <fullName evidence="2">Uncharacterized protein</fullName>
    </submittedName>
</protein>
<dbReference type="EMBL" id="JWHU01000035">
    <property type="protein sequence ID" value="KIU19452.1"/>
    <property type="molecule type" value="Genomic_DNA"/>
</dbReference>
<comment type="caution">
    <text evidence="2">The sequence shown here is derived from an EMBL/GenBank/DDBJ whole genome shotgun (WGS) entry which is preliminary data.</text>
</comment>
<evidence type="ECO:0000313" key="5">
    <source>
        <dbReference type="Proteomes" id="UP000193588"/>
    </source>
</evidence>
<keyword evidence="1" id="KW-1133">Transmembrane helix</keyword>
<dbReference type="Proteomes" id="UP000193588">
    <property type="component" value="Unassembled WGS sequence"/>
</dbReference>
<dbReference type="STRING" id="137591.AO080_05385"/>
<dbReference type="PATRIC" id="fig|137591.25.peg.1904"/>
<evidence type="ECO:0000313" key="3">
    <source>
        <dbReference type="EMBL" id="OSP89200.1"/>
    </source>
</evidence>
<dbReference type="OrthoDB" id="2146400at2"/>
<organism evidence="2 4">
    <name type="scientific">Weissella cibaria</name>
    <dbReference type="NCBI Taxonomy" id="137591"/>
    <lineage>
        <taxon>Bacteria</taxon>
        <taxon>Bacillati</taxon>
        <taxon>Bacillota</taxon>
        <taxon>Bacilli</taxon>
        <taxon>Lactobacillales</taxon>
        <taxon>Lactobacillaceae</taxon>
        <taxon>Weissella</taxon>
    </lineage>
</organism>
<reference evidence="3 5" key="2">
    <citation type="submission" date="2017-04" db="EMBL/GenBank/DDBJ databases">
        <title>The genome sequence of Weissella cibaria isolated from wild Drosophila.</title>
        <authorList>
            <person name="Ricks N.J."/>
            <person name="Carroll C."/>
            <person name="Walters A."/>
            <person name="Newell P.D."/>
            <person name="Chaston J.M."/>
        </authorList>
    </citation>
    <scope>NUCLEOTIDE SEQUENCE [LARGE SCALE GENOMIC DNA]</scope>
    <source>
        <strain evidence="3 5">DmW_103</strain>
    </source>
</reference>
<feature type="transmembrane region" description="Helical" evidence="1">
    <location>
        <begin position="6"/>
        <end position="24"/>
    </location>
</feature>
<dbReference type="Proteomes" id="UP000032287">
    <property type="component" value="Unassembled WGS sequence"/>
</dbReference>
<dbReference type="AlphaFoldDB" id="A0A0D1LLB8"/>
<keyword evidence="4" id="KW-1185">Reference proteome</keyword>
<dbReference type="RefSeq" id="WP_010373384.1">
    <property type="nucleotide sequence ID" value="NZ_BJEF01000004.1"/>
</dbReference>
<accession>A0A0D1LLB8</accession>
<evidence type="ECO:0000313" key="2">
    <source>
        <dbReference type="EMBL" id="KIU19452.1"/>
    </source>
</evidence>
<proteinExistence type="predicted"/>
<dbReference type="InterPro" id="IPR024515">
    <property type="entry name" value="DUF3397"/>
</dbReference>
<feature type="transmembrane region" description="Helical" evidence="1">
    <location>
        <begin position="63"/>
        <end position="85"/>
    </location>
</feature>
<dbReference type="GeneID" id="66961937"/>
<feature type="transmembrane region" description="Helical" evidence="1">
    <location>
        <begin position="97"/>
        <end position="120"/>
    </location>
</feature>
<name>A0A0D1LLB8_9LACO</name>
<gene>
    <name evidence="3" type="ORF">B9D04_06480</name>
    <name evidence="2" type="ORF">QX99_01933</name>
</gene>
<keyword evidence="1" id="KW-0812">Transmembrane</keyword>
<dbReference type="Pfam" id="PF11877">
    <property type="entry name" value="DUF3397"/>
    <property type="match status" value="1"/>
</dbReference>
<sequence>MLTVFNWPITVALAFVIWGLLWIGQRTVFLYSWPKHLRAIDLATFVTWWSIESMTFQIWHQSILAPILLMFVLWGIGIALYQGFVRETFETRKFWIMWWRVVGLGSFVVMIAMAIFAFVVTK</sequence>